<feature type="region of interest" description="Disordered" evidence="1">
    <location>
        <begin position="64"/>
        <end position="102"/>
    </location>
</feature>
<feature type="domain" description="Copper resistance protein D" evidence="3">
    <location>
        <begin position="2"/>
        <end position="60"/>
    </location>
</feature>
<evidence type="ECO:0000313" key="4">
    <source>
        <dbReference type="EMBL" id="GMA24240.1"/>
    </source>
</evidence>
<dbReference type="Pfam" id="PF05425">
    <property type="entry name" value="CopD"/>
    <property type="match status" value="1"/>
</dbReference>
<reference evidence="5" key="1">
    <citation type="journal article" date="2019" name="Int. J. Syst. Evol. Microbiol.">
        <title>The Global Catalogue of Microorganisms (GCM) 10K type strain sequencing project: providing services to taxonomists for standard genome sequencing and annotation.</title>
        <authorList>
            <consortium name="The Broad Institute Genomics Platform"/>
            <consortium name="The Broad Institute Genome Sequencing Center for Infectious Disease"/>
            <person name="Wu L."/>
            <person name="Ma J."/>
        </authorList>
    </citation>
    <scope>NUCLEOTIDE SEQUENCE [LARGE SCALE GENOMIC DNA]</scope>
    <source>
        <strain evidence="5">NBRC 106348</strain>
    </source>
</reference>
<feature type="compositionally biased region" description="Low complexity" evidence="1">
    <location>
        <begin position="92"/>
        <end position="102"/>
    </location>
</feature>
<feature type="transmembrane region" description="Helical" evidence="2">
    <location>
        <begin position="37"/>
        <end position="60"/>
    </location>
</feature>
<dbReference type="Proteomes" id="UP001157091">
    <property type="component" value="Unassembled WGS sequence"/>
</dbReference>
<evidence type="ECO:0000256" key="2">
    <source>
        <dbReference type="SAM" id="Phobius"/>
    </source>
</evidence>
<keyword evidence="2" id="KW-1133">Transmembrane helix</keyword>
<keyword evidence="2" id="KW-0812">Transmembrane</keyword>
<protein>
    <recommendedName>
        <fullName evidence="3">Copper resistance protein D domain-containing protein</fullName>
    </recommendedName>
</protein>
<accession>A0ABQ6I368</accession>
<name>A0ABQ6I368_9MICO</name>
<organism evidence="4 5">
    <name type="scientific">Luteimicrobium album</name>
    <dbReference type="NCBI Taxonomy" id="1054550"/>
    <lineage>
        <taxon>Bacteria</taxon>
        <taxon>Bacillati</taxon>
        <taxon>Actinomycetota</taxon>
        <taxon>Actinomycetes</taxon>
        <taxon>Micrococcales</taxon>
        <taxon>Luteimicrobium</taxon>
    </lineage>
</organism>
<gene>
    <name evidence="4" type="ORF">GCM10025864_19990</name>
</gene>
<evidence type="ECO:0000256" key="1">
    <source>
        <dbReference type="SAM" id="MobiDB-lite"/>
    </source>
</evidence>
<keyword evidence="2" id="KW-0472">Membrane</keyword>
<dbReference type="EMBL" id="BSUK01000001">
    <property type="protein sequence ID" value="GMA24240.1"/>
    <property type="molecule type" value="Genomic_DNA"/>
</dbReference>
<sequence length="102" mass="10571">MLLLVKLVLLVVLGLIGYAHRTLVIARLGRDDARPRGLFWRLAAVELAVMGAVMGVAVALASSAPPVSEVVGKDLTPSERVTGHVLPPPSPRRAGSPSGTGT</sequence>
<comment type="caution">
    <text evidence="4">The sequence shown here is derived from an EMBL/GenBank/DDBJ whole genome shotgun (WGS) entry which is preliminary data.</text>
</comment>
<proteinExistence type="predicted"/>
<keyword evidence="5" id="KW-1185">Reference proteome</keyword>
<dbReference type="InterPro" id="IPR008457">
    <property type="entry name" value="Cu-R_CopD_dom"/>
</dbReference>
<evidence type="ECO:0000259" key="3">
    <source>
        <dbReference type="Pfam" id="PF05425"/>
    </source>
</evidence>
<evidence type="ECO:0000313" key="5">
    <source>
        <dbReference type="Proteomes" id="UP001157091"/>
    </source>
</evidence>